<dbReference type="EMBL" id="OX459119">
    <property type="protein sequence ID" value="CAI9097102.1"/>
    <property type="molecule type" value="Genomic_DNA"/>
</dbReference>
<dbReference type="AlphaFoldDB" id="A0AAV1CNX0"/>
<proteinExistence type="predicted"/>
<evidence type="ECO:0000313" key="2">
    <source>
        <dbReference type="Proteomes" id="UP001161247"/>
    </source>
</evidence>
<gene>
    <name evidence="1" type="ORF">OLC1_LOCUS7688</name>
</gene>
<reference evidence="1" key="1">
    <citation type="submission" date="2023-03" db="EMBL/GenBank/DDBJ databases">
        <authorList>
            <person name="Julca I."/>
        </authorList>
    </citation>
    <scope>NUCLEOTIDE SEQUENCE</scope>
</reference>
<sequence length="136" mass="14724">MAAPAAVMGTFSVTASYQGDSFHSLPSYLSASSENSDASVPDDDSVFYMPSSFYEMPDIPPAEDMLDDPSYIHDFVVPNVPDYPPITMFPQTLYFMVLAQILLKALVTHEALLSLSLSTVGVFSRGQGPAYASLQL</sequence>
<accession>A0AAV1CNX0</accession>
<organism evidence="1 2">
    <name type="scientific">Oldenlandia corymbosa var. corymbosa</name>
    <dbReference type="NCBI Taxonomy" id="529605"/>
    <lineage>
        <taxon>Eukaryota</taxon>
        <taxon>Viridiplantae</taxon>
        <taxon>Streptophyta</taxon>
        <taxon>Embryophyta</taxon>
        <taxon>Tracheophyta</taxon>
        <taxon>Spermatophyta</taxon>
        <taxon>Magnoliopsida</taxon>
        <taxon>eudicotyledons</taxon>
        <taxon>Gunneridae</taxon>
        <taxon>Pentapetalae</taxon>
        <taxon>asterids</taxon>
        <taxon>lamiids</taxon>
        <taxon>Gentianales</taxon>
        <taxon>Rubiaceae</taxon>
        <taxon>Rubioideae</taxon>
        <taxon>Spermacoceae</taxon>
        <taxon>Hedyotis-Oldenlandia complex</taxon>
        <taxon>Oldenlandia</taxon>
    </lineage>
</organism>
<name>A0AAV1CNX0_OLDCO</name>
<evidence type="ECO:0000313" key="1">
    <source>
        <dbReference type="EMBL" id="CAI9097102.1"/>
    </source>
</evidence>
<keyword evidence="2" id="KW-1185">Reference proteome</keyword>
<protein>
    <submittedName>
        <fullName evidence="1">OLC1v1033424C1</fullName>
    </submittedName>
</protein>
<dbReference type="Proteomes" id="UP001161247">
    <property type="component" value="Chromosome 2"/>
</dbReference>